<organism evidence="1">
    <name type="scientific">uncultured Caudovirales phage</name>
    <dbReference type="NCBI Taxonomy" id="2100421"/>
    <lineage>
        <taxon>Viruses</taxon>
        <taxon>Duplodnaviria</taxon>
        <taxon>Heunggongvirae</taxon>
        <taxon>Uroviricota</taxon>
        <taxon>Caudoviricetes</taxon>
        <taxon>Peduoviridae</taxon>
        <taxon>Maltschvirus</taxon>
        <taxon>Maltschvirus maltsch</taxon>
    </lineage>
</organism>
<sequence length="129" mass="13550">MTASTILSSVRQPLATALAGVAGNVYAFVPETVIPPAIVVVPDSPYIEFDTIGKSTFHCKLNYTITVCVAYNSNPASLDNIEQLIISVVSAIPAGYEVGAVQRPTVTQVGASNLLVADISVATYYTQTN</sequence>
<gene>
    <name evidence="1" type="ORF">UFOVP1144_9</name>
</gene>
<reference evidence="1" key="1">
    <citation type="submission" date="2020-05" db="EMBL/GenBank/DDBJ databases">
        <authorList>
            <person name="Chiriac C."/>
            <person name="Salcher M."/>
            <person name="Ghai R."/>
            <person name="Kavagutti S V."/>
        </authorList>
    </citation>
    <scope>NUCLEOTIDE SEQUENCE</scope>
</reference>
<accession>A0A6J5R455</accession>
<proteinExistence type="predicted"/>
<protein>
    <submittedName>
        <fullName evidence="1">Uncharacterized protein</fullName>
    </submittedName>
</protein>
<evidence type="ECO:0000313" key="1">
    <source>
        <dbReference type="EMBL" id="CAB4186384.1"/>
    </source>
</evidence>
<name>A0A6J5R455_9CAUD</name>
<dbReference type="EMBL" id="LR797094">
    <property type="protein sequence ID" value="CAB4186384.1"/>
    <property type="molecule type" value="Genomic_DNA"/>
</dbReference>